<accession>A0ABU4HKU6</accession>
<dbReference type="InterPro" id="IPR036922">
    <property type="entry name" value="Rieske_2Fe-2S_sf"/>
</dbReference>
<evidence type="ECO:0000256" key="2">
    <source>
        <dbReference type="ARBA" id="ARBA00022723"/>
    </source>
</evidence>
<reference evidence="7 8" key="2">
    <citation type="submission" date="2023-10" db="EMBL/GenBank/DDBJ databases">
        <authorList>
            <person name="Han X.F."/>
        </authorList>
    </citation>
    <scope>NUCLEOTIDE SEQUENCE [LARGE SCALE GENOMIC DNA]</scope>
    <source>
        <strain evidence="7 8">KCTC 39840</strain>
    </source>
</reference>
<dbReference type="Gene3D" id="2.102.10.10">
    <property type="entry name" value="Rieske [2Fe-2S] iron-sulphur domain"/>
    <property type="match status" value="1"/>
</dbReference>
<keyword evidence="2" id="KW-0479">Metal-binding</keyword>
<dbReference type="PANTHER" id="PTHR11178:SF51">
    <property type="entry name" value="FE_S BIOGENESIS PROTEIN NFUA"/>
    <property type="match status" value="1"/>
</dbReference>
<protein>
    <submittedName>
        <fullName evidence="7">DUF5947 family protein</fullName>
    </submittedName>
</protein>
<dbReference type="InterPro" id="IPR001075">
    <property type="entry name" value="NIF_FeS_clus_asmbl_NifU_C"/>
</dbReference>
<keyword evidence="1" id="KW-0001">2Fe-2S</keyword>
<name>A0ABU4HKU6_9ACTN</name>
<dbReference type="PANTHER" id="PTHR11178">
    <property type="entry name" value="IRON-SULFUR CLUSTER SCAFFOLD PROTEIN NFU-RELATED"/>
    <property type="match status" value="1"/>
</dbReference>
<reference evidence="8" key="1">
    <citation type="submission" date="2023-07" db="EMBL/GenBank/DDBJ databases">
        <title>Conexibacter stalactiti sp. nov., isolated from stalactites in a lava cave and emended description of the genus Conexibacter.</title>
        <authorList>
            <person name="Lee S.D."/>
        </authorList>
    </citation>
    <scope>NUCLEOTIDE SEQUENCE [LARGE SCALE GENOMIC DNA]</scope>
    <source>
        <strain evidence="8">KCTC 39840</strain>
    </source>
</reference>
<evidence type="ECO:0000256" key="4">
    <source>
        <dbReference type="ARBA" id="ARBA00023014"/>
    </source>
</evidence>
<sequence length="478" mass="49646">MAVSAGSEQALAERVQELTARLEELEDPAARDRGRELAAAVAALYGDGLERIFAVLGDDELSLAAARERLLEDGVVASLLLLHGLYPIALEQRVAEALDSVRPYLESHGGGIELLALEEGVARLRLRGSCDGCAASAATLEAAVEHALQAAAPDLLGIDVEGAVAPAPARPPAGSPAWRALDAAAQVPRGALALVADGLVVANVAGTLLAYRDACAACGEPLHGGMLVGGTLTCVACGCSYDLPRAGRSRDGDALQLAPVPLLRGGGTVKVAFEGAASEAPGGARAEGRGAKEEARCGLCPSGLSDGHRHLLHLYERRIVCVCETCWSLHSGDEEYRPAGVRTLWLDDFELPDELWAALQIPIGLAFAMRSSMTGQVVALYPSPAGATEAEVDLLSWAAIEAVNPVLQRLEPDAEALVVNRLPGAGGGDGGQYAIAPIDDCYRLVGLIKSRWQGISGGDAIDDAVREFFAGLRERAAA</sequence>
<dbReference type="InterPro" id="IPR045991">
    <property type="entry name" value="DUF5947"/>
</dbReference>
<gene>
    <name evidence="7" type="ORF">R7226_05940</name>
</gene>
<comment type="function">
    <text evidence="5">May be involved in the formation or repair of [Fe-S] clusters present in iron-sulfur proteins.</text>
</comment>
<evidence type="ECO:0000259" key="6">
    <source>
        <dbReference type="PROSITE" id="PS51296"/>
    </source>
</evidence>
<dbReference type="SUPFAM" id="SSF117916">
    <property type="entry name" value="Fe-S cluster assembly (FSCA) domain-like"/>
    <property type="match status" value="1"/>
</dbReference>
<evidence type="ECO:0000313" key="8">
    <source>
        <dbReference type="Proteomes" id="UP001284601"/>
    </source>
</evidence>
<dbReference type="Gene3D" id="3.30.300.130">
    <property type="entry name" value="Fe-S cluster assembly (FSCA)"/>
    <property type="match status" value="1"/>
</dbReference>
<keyword evidence="8" id="KW-1185">Reference proteome</keyword>
<proteinExistence type="predicted"/>
<dbReference type="RefSeq" id="WP_318596124.1">
    <property type="nucleotide sequence ID" value="NZ_JAWSTH010000009.1"/>
</dbReference>
<evidence type="ECO:0000256" key="3">
    <source>
        <dbReference type="ARBA" id="ARBA00023004"/>
    </source>
</evidence>
<dbReference type="InterPro" id="IPR034904">
    <property type="entry name" value="FSCA_dom_sf"/>
</dbReference>
<keyword evidence="3" id="KW-0408">Iron</keyword>
<dbReference type="SUPFAM" id="SSF50022">
    <property type="entry name" value="ISP domain"/>
    <property type="match status" value="1"/>
</dbReference>
<dbReference type="EMBL" id="JAWSTH010000009">
    <property type="protein sequence ID" value="MDW5593865.1"/>
    <property type="molecule type" value="Genomic_DNA"/>
</dbReference>
<feature type="domain" description="Rieske" evidence="6">
    <location>
        <begin position="178"/>
        <end position="271"/>
    </location>
</feature>
<dbReference type="Pfam" id="PF19372">
    <property type="entry name" value="DUF5947"/>
    <property type="match status" value="1"/>
</dbReference>
<evidence type="ECO:0000313" key="7">
    <source>
        <dbReference type="EMBL" id="MDW5593865.1"/>
    </source>
</evidence>
<dbReference type="Pfam" id="PF01106">
    <property type="entry name" value="NifU"/>
    <property type="match status" value="1"/>
</dbReference>
<dbReference type="Proteomes" id="UP001284601">
    <property type="component" value="Unassembled WGS sequence"/>
</dbReference>
<evidence type="ECO:0000256" key="5">
    <source>
        <dbReference type="ARBA" id="ARBA00049958"/>
    </source>
</evidence>
<comment type="caution">
    <text evidence="7">The sequence shown here is derived from an EMBL/GenBank/DDBJ whole genome shotgun (WGS) entry which is preliminary data.</text>
</comment>
<dbReference type="InterPro" id="IPR017941">
    <property type="entry name" value="Rieske_2Fe-2S"/>
</dbReference>
<evidence type="ECO:0000256" key="1">
    <source>
        <dbReference type="ARBA" id="ARBA00022714"/>
    </source>
</evidence>
<organism evidence="7 8">
    <name type="scientific">Conexibacter stalactiti</name>
    <dbReference type="NCBI Taxonomy" id="1940611"/>
    <lineage>
        <taxon>Bacteria</taxon>
        <taxon>Bacillati</taxon>
        <taxon>Actinomycetota</taxon>
        <taxon>Thermoleophilia</taxon>
        <taxon>Solirubrobacterales</taxon>
        <taxon>Conexibacteraceae</taxon>
        <taxon>Conexibacter</taxon>
    </lineage>
</organism>
<keyword evidence="4" id="KW-0411">Iron-sulfur</keyword>
<dbReference type="PROSITE" id="PS51296">
    <property type="entry name" value="RIESKE"/>
    <property type="match status" value="1"/>
</dbReference>